<comment type="similarity">
    <text evidence="1">Belongs to the short-chain dehydrogenases/reductases (SDR) family.</text>
</comment>
<evidence type="ECO:0000313" key="4">
    <source>
        <dbReference type="Proteomes" id="UP000694561"/>
    </source>
</evidence>
<dbReference type="Ensembl" id="ENSMMNT00015017974.1">
    <property type="protein sequence ID" value="ENSMMNP00015016369.1"/>
    <property type="gene ID" value="ENSMMNG00015012067.1"/>
</dbReference>
<dbReference type="AlphaFoldDB" id="A0A8C6BJC4"/>
<dbReference type="SUPFAM" id="SSF51735">
    <property type="entry name" value="NAD(P)-binding Rossmann-fold domains"/>
    <property type="match status" value="2"/>
</dbReference>
<dbReference type="PANTHER" id="PTHR43943">
    <property type="entry name" value="DEHYDROGENASE/REDUCTASE (SDR FAMILY) MEMBER 4"/>
    <property type="match status" value="1"/>
</dbReference>
<evidence type="ECO:0000256" key="1">
    <source>
        <dbReference type="ARBA" id="ARBA00006484"/>
    </source>
</evidence>
<dbReference type="Pfam" id="PF13561">
    <property type="entry name" value="adh_short_C2"/>
    <property type="match status" value="1"/>
</dbReference>
<dbReference type="Gene3D" id="3.40.50.720">
    <property type="entry name" value="NAD(P)-binding Rossmann-like Domain"/>
    <property type="match status" value="1"/>
</dbReference>
<dbReference type="InterPro" id="IPR002347">
    <property type="entry name" value="SDR_fam"/>
</dbReference>
<keyword evidence="4" id="KW-1185">Reference proteome</keyword>
<dbReference type="InterPro" id="IPR036291">
    <property type="entry name" value="NAD(P)-bd_dom_sf"/>
</dbReference>
<sequence length="253" mass="27727">MHGSRADRSCALAAKMAVVTEISFTIPWRLAQDGTHVVVSIWKQQNVDWVVAVLQGERLNVTGTVCHMGRAEKREWLLSMLRGQGWGAAVNPLVGSTLGAGKLVGDKVWPGKHGAVRFSPSPKSTHTPARVPSCPLFLGTTAPAYSVSKMALLGLTQTLAVELASKNIWVNFLVPGIINTDCRPNSVELFGKIPRNTEVCCDEAVSIRIWINWPEDCAELVSFLCSSDASYITALRLYFTYFFVHISCFSIKC</sequence>
<dbReference type="GeneTree" id="ENSGT00940000162664"/>
<name>A0A8C6BJC4_MONMO</name>
<reference evidence="3" key="2">
    <citation type="submission" date="2025-09" db="UniProtKB">
        <authorList>
            <consortium name="Ensembl"/>
        </authorList>
    </citation>
    <scope>IDENTIFICATION</scope>
</reference>
<dbReference type="Proteomes" id="UP000694561">
    <property type="component" value="Unplaced"/>
</dbReference>
<dbReference type="GO" id="GO:0004090">
    <property type="term" value="F:carbonyl reductase (NADPH) activity"/>
    <property type="evidence" value="ECO:0007669"/>
    <property type="project" value="TreeGrafter"/>
</dbReference>
<dbReference type="PROSITE" id="PS00061">
    <property type="entry name" value="ADH_SHORT"/>
    <property type="match status" value="1"/>
</dbReference>
<evidence type="ECO:0000313" key="3">
    <source>
        <dbReference type="Ensembl" id="ENSMMNP00015016369.1"/>
    </source>
</evidence>
<keyword evidence="2" id="KW-0560">Oxidoreductase</keyword>
<protein>
    <submittedName>
        <fullName evidence="3">Uncharacterized protein</fullName>
    </submittedName>
</protein>
<dbReference type="PANTHER" id="PTHR43943:SF15">
    <property type="entry name" value="DEHYDROGENASE_REDUCTASE MEMBER 2"/>
    <property type="match status" value="1"/>
</dbReference>
<organism evidence="3 4">
    <name type="scientific">Monodon monoceros</name>
    <name type="common">Narwhal</name>
    <name type="synonym">Ceratodon monodon</name>
    <dbReference type="NCBI Taxonomy" id="40151"/>
    <lineage>
        <taxon>Eukaryota</taxon>
        <taxon>Metazoa</taxon>
        <taxon>Chordata</taxon>
        <taxon>Craniata</taxon>
        <taxon>Vertebrata</taxon>
        <taxon>Euteleostomi</taxon>
        <taxon>Mammalia</taxon>
        <taxon>Eutheria</taxon>
        <taxon>Laurasiatheria</taxon>
        <taxon>Artiodactyla</taxon>
        <taxon>Whippomorpha</taxon>
        <taxon>Cetacea</taxon>
        <taxon>Odontoceti</taxon>
        <taxon>Monodontidae</taxon>
        <taxon>Monodon</taxon>
    </lineage>
</organism>
<reference evidence="3" key="1">
    <citation type="submission" date="2025-08" db="UniProtKB">
        <authorList>
            <consortium name="Ensembl"/>
        </authorList>
    </citation>
    <scope>IDENTIFICATION</scope>
</reference>
<dbReference type="PRINTS" id="PR00081">
    <property type="entry name" value="GDHRDH"/>
</dbReference>
<dbReference type="InterPro" id="IPR020904">
    <property type="entry name" value="Sc_DH/Rdtase_CS"/>
</dbReference>
<evidence type="ECO:0000256" key="2">
    <source>
        <dbReference type="ARBA" id="ARBA00023002"/>
    </source>
</evidence>
<proteinExistence type="inferred from homology"/>
<accession>A0A8C6BJC4</accession>